<name>A0ABT0H012_9HYPH</name>
<sequence length="224" mass="25849">MIDIGPDFRLQTSRANVIPDTIVITHGHWDHIAGIGELPYYMEEVLKRDLNVYTDETCMAFIRGMFPYLFFEEKTEGSTSIVGFGESNQYQIFWHRIRAYEAVEANDMKILPFSQHHGGSDSLGIRIADFVYSPDVKSFPVQSWDCLADIDTWILDCDYWEPSESHGDPETVLKLVDQFKPRQVFLTHMDEKMDYSVLKSWFVDRGYAHVVPAYDGLMIEPSST</sequence>
<accession>A0ABT0H012</accession>
<organism evidence="2 3">
    <name type="scientific">Roseibium sediminicola</name>
    <dbReference type="NCBI Taxonomy" id="2933272"/>
    <lineage>
        <taxon>Bacteria</taxon>
        <taxon>Pseudomonadati</taxon>
        <taxon>Pseudomonadota</taxon>
        <taxon>Alphaproteobacteria</taxon>
        <taxon>Hyphomicrobiales</taxon>
        <taxon>Stappiaceae</taxon>
        <taxon>Roseibium</taxon>
    </lineage>
</organism>
<dbReference type="CDD" id="cd16279">
    <property type="entry name" value="metallo-hydrolase-like_MBL-fold"/>
    <property type="match status" value="1"/>
</dbReference>
<comment type="caution">
    <text evidence="2">The sequence shown here is derived from an EMBL/GenBank/DDBJ whole genome shotgun (WGS) entry which is preliminary data.</text>
</comment>
<gene>
    <name evidence="2" type="ORF">M0H32_22890</name>
</gene>
<dbReference type="PANTHER" id="PTHR42663:SF6">
    <property type="entry name" value="HYDROLASE C777.06C-RELATED"/>
    <property type="match status" value="1"/>
</dbReference>
<dbReference type="Pfam" id="PF12706">
    <property type="entry name" value="Lactamase_B_2"/>
    <property type="match status" value="1"/>
</dbReference>
<dbReference type="PANTHER" id="PTHR42663">
    <property type="entry name" value="HYDROLASE C777.06C-RELATED-RELATED"/>
    <property type="match status" value="1"/>
</dbReference>
<dbReference type="Proteomes" id="UP001431221">
    <property type="component" value="Unassembled WGS sequence"/>
</dbReference>
<protein>
    <submittedName>
        <fullName evidence="2">MBL fold metallo-hydrolase</fullName>
    </submittedName>
</protein>
<keyword evidence="3" id="KW-1185">Reference proteome</keyword>
<evidence type="ECO:0000313" key="2">
    <source>
        <dbReference type="EMBL" id="MCK7615022.1"/>
    </source>
</evidence>
<evidence type="ECO:0000259" key="1">
    <source>
        <dbReference type="Pfam" id="PF12706"/>
    </source>
</evidence>
<dbReference type="InterPro" id="IPR036866">
    <property type="entry name" value="RibonucZ/Hydroxyglut_hydro"/>
</dbReference>
<evidence type="ECO:0000313" key="3">
    <source>
        <dbReference type="Proteomes" id="UP001431221"/>
    </source>
</evidence>
<dbReference type="SUPFAM" id="SSF56281">
    <property type="entry name" value="Metallo-hydrolase/oxidoreductase"/>
    <property type="match status" value="1"/>
</dbReference>
<reference evidence="2" key="1">
    <citation type="submission" date="2022-04" db="EMBL/GenBank/DDBJ databases">
        <title>Roseibium sp. CAU 1639 isolated from mud.</title>
        <authorList>
            <person name="Kim W."/>
        </authorList>
    </citation>
    <scope>NUCLEOTIDE SEQUENCE</scope>
    <source>
        <strain evidence="2">CAU 1639</strain>
    </source>
</reference>
<dbReference type="Gene3D" id="3.60.15.10">
    <property type="entry name" value="Ribonuclease Z/Hydroxyacylglutathione hydrolase-like"/>
    <property type="match status" value="1"/>
</dbReference>
<dbReference type="InterPro" id="IPR001279">
    <property type="entry name" value="Metallo-B-lactamas"/>
</dbReference>
<dbReference type="EMBL" id="JALNMJ010000020">
    <property type="protein sequence ID" value="MCK7615022.1"/>
    <property type="molecule type" value="Genomic_DNA"/>
</dbReference>
<feature type="domain" description="Metallo-beta-lactamase" evidence="1">
    <location>
        <begin position="2"/>
        <end position="189"/>
    </location>
</feature>
<proteinExistence type="predicted"/>